<dbReference type="Proteomes" id="UP000005819">
    <property type="component" value="Unassembled WGS sequence"/>
</dbReference>
<sequence length="160" mass="19164">MVPERIYLPDCRRRTELRARYRNDCRIVTLRPEKGFQQTELTVEDPVGRMDIREEMEMANRTVVHKSRRRGICIVLREVTIVLIGMGMQAFARIGREQDQQQRPRIEYPYEFLSAHFRCKNNEKRLPGKVHSPKYLYIGMLLQGIKYQYLESQTYPFPRV</sequence>
<dbReference type="AlphaFoldDB" id="B0MZ58"/>
<dbReference type="HOGENOM" id="CLU_1648555_0_0_10"/>
<evidence type="ECO:0000313" key="1">
    <source>
        <dbReference type="EMBL" id="EDS02894.1"/>
    </source>
</evidence>
<organism evidence="1 2">
    <name type="scientific">Alistipes putredinis DSM 17216</name>
    <dbReference type="NCBI Taxonomy" id="445970"/>
    <lineage>
        <taxon>Bacteria</taxon>
        <taxon>Pseudomonadati</taxon>
        <taxon>Bacteroidota</taxon>
        <taxon>Bacteroidia</taxon>
        <taxon>Bacteroidales</taxon>
        <taxon>Rikenellaceae</taxon>
        <taxon>Alistipes</taxon>
    </lineage>
</organism>
<dbReference type="EMBL" id="ABFK02000020">
    <property type="protein sequence ID" value="EDS02894.1"/>
    <property type="molecule type" value="Genomic_DNA"/>
</dbReference>
<reference evidence="1" key="2">
    <citation type="submission" date="2013-09" db="EMBL/GenBank/DDBJ databases">
        <title>Draft genome sequence of Alistipes putredinis (DSM 17216).</title>
        <authorList>
            <person name="Sudarsanam P."/>
            <person name="Ley R."/>
            <person name="Guruge J."/>
            <person name="Turnbaugh P.J."/>
            <person name="Mahowald M."/>
            <person name="Liep D."/>
            <person name="Gordon J."/>
        </authorList>
    </citation>
    <scope>NUCLEOTIDE SEQUENCE</scope>
    <source>
        <strain evidence="1">DSM 17216</strain>
    </source>
</reference>
<name>B0MZ58_9BACT</name>
<comment type="caution">
    <text evidence="1">The sequence shown here is derived from an EMBL/GenBank/DDBJ whole genome shotgun (WGS) entry which is preliminary data.</text>
</comment>
<reference evidence="1" key="1">
    <citation type="submission" date="2007-10" db="EMBL/GenBank/DDBJ databases">
        <authorList>
            <person name="Fulton L."/>
            <person name="Clifton S."/>
            <person name="Fulton B."/>
            <person name="Xu J."/>
            <person name="Minx P."/>
            <person name="Pepin K.H."/>
            <person name="Johnson M."/>
            <person name="Thiruvilangam P."/>
            <person name="Bhonagiri V."/>
            <person name="Nash W.E."/>
            <person name="Mardis E.R."/>
            <person name="Wilson R.K."/>
        </authorList>
    </citation>
    <scope>NUCLEOTIDE SEQUENCE [LARGE SCALE GENOMIC DNA]</scope>
    <source>
        <strain evidence="1">DSM 17216</strain>
    </source>
</reference>
<proteinExistence type="predicted"/>
<accession>B0MZ58</accession>
<gene>
    <name evidence="1" type="ORF">ALIPUT_02432</name>
</gene>
<keyword evidence="2" id="KW-1185">Reference proteome</keyword>
<evidence type="ECO:0000313" key="2">
    <source>
        <dbReference type="Proteomes" id="UP000005819"/>
    </source>
</evidence>
<protein>
    <submittedName>
        <fullName evidence="1">Uncharacterized protein</fullName>
    </submittedName>
</protein>